<comment type="similarity">
    <text evidence="1 6">Belongs to the aldehyde dehydrogenase family.</text>
</comment>
<dbReference type="KEGG" id="mtw:CQW49_06105"/>
<reference evidence="9" key="1">
    <citation type="submission" date="2017-10" db="EMBL/GenBank/DDBJ databases">
        <title>Completed PacBio SMRT sequence of Methylosinus trichosporium OB3b reveals presence of a third large plasmid.</title>
        <authorList>
            <person name="Charles T.C."/>
            <person name="Lynch M.D.J."/>
            <person name="Heil J.R."/>
            <person name="Cheng J."/>
        </authorList>
    </citation>
    <scope>NUCLEOTIDE SEQUENCE [LARGE SCALE GENOMIC DNA]</scope>
    <source>
        <strain evidence="9">OB3b</strain>
    </source>
</reference>
<organism evidence="8 9">
    <name type="scientific">Methylosinus trichosporium (strain ATCC 35070 / NCIMB 11131 / UNIQEM 75 / OB3b)</name>
    <dbReference type="NCBI Taxonomy" id="595536"/>
    <lineage>
        <taxon>Bacteria</taxon>
        <taxon>Pseudomonadati</taxon>
        <taxon>Pseudomonadota</taxon>
        <taxon>Alphaproteobacteria</taxon>
        <taxon>Hyphomicrobiales</taxon>
        <taxon>Methylocystaceae</taxon>
        <taxon>Methylosinus</taxon>
    </lineage>
</organism>
<proteinExistence type="inferred from homology"/>
<accession>A0A2D2CXM4</accession>
<dbReference type="InterPro" id="IPR016163">
    <property type="entry name" value="Ald_DH_C"/>
</dbReference>
<dbReference type="InterPro" id="IPR015590">
    <property type="entry name" value="Aldehyde_DH_dom"/>
</dbReference>
<protein>
    <submittedName>
        <fullName evidence="8">NAD-dependent succinate-semialdehyde dehydrogenase</fullName>
        <ecNumber evidence="8">1.2.1.16</ecNumber>
    </submittedName>
</protein>
<dbReference type="InterPro" id="IPR029510">
    <property type="entry name" value="Ald_DH_CS_GLU"/>
</dbReference>
<evidence type="ECO:0000259" key="7">
    <source>
        <dbReference type="Pfam" id="PF00171"/>
    </source>
</evidence>
<sequence length="484" mass="51456">MTAREPRPFRQQAFIDGAFVAADSGATFAVRDPATDAVIAEVPDMGAAETRRAIEAAARALPGWRGRLAKERAQIMRRWHEAMLAEQERLAQIITAEQGKPLAEARGEIAYGAAYLDWFAEEGRRVYGDIIPQQSRDKRILVMKQAIGVTAAITPWNFPSAMICRKAGAAIAAGCTMVVKPAELTPLSAIALAEMAQRAGVPDGVFNVVTTNDPAPVGAELTGNALVRKITFTGSTEVGKILLRQAAENVQKCSMELGGNAPFIVFGDADLDLAVKGALATKYRNSGQTCVCANRFLVERGVAGPFAQKLAAAVAALKVGRGVEPGVVIGPLIEEAAAAKVERLVADARARGAKVLTGGARHALGGTFYAPTVLADVSPEMEIFREEIFGPVAAIIPFEDEAEAIRLANSTQYGLAAYFYCRDIARAFRVAEALEFGMVGVNESLMSSEAAPFGGVKQSGMGREGSKYGIEDYLEIKYVCLGNV</sequence>
<dbReference type="EMBL" id="CP023737">
    <property type="protein sequence ID" value="ATQ67511.1"/>
    <property type="molecule type" value="Genomic_DNA"/>
</dbReference>
<dbReference type="NCBIfam" id="TIGR01780">
    <property type="entry name" value="SSADH"/>
    <property type="match status" value="1"/>
</dbReference>
<dbReference type="Gene3D" id="3.40.605.10">
    <property type="entry name" value="Aldehyde Dehydrogenase, Chain A, domain 1"/>
    <property type="match status" value="1"/>
</dbReference>
<dbReference type="AlphaFoldDB" id="A0A2D2CXM4"/>
<evidence type="ECO:0000313" key="8">
    <source>
        <dbReference type="EMBL" id="ATQ67511.1"/>
    </source>
</evidence>
<dbReference type="PANTHER" id="PTHR43353">
    <property type="entry name" value="SUCCINATE-SEMIALDEHYDE DEHYDROGENASE, MITOCHONDRIAL"/>
    <property type="match status" value="1"/>
</dbReference>
<feature type="active site" evidence="5">
    <location>
        <position position="256"/>
    </location>
</feature>
<dbReference type="InterPro" id="IPR050740">
    <property type="entry name" value="Aldehyde_DH_Superfamily"/>
</dbReference>
<evidence type="ECO:0000256" key="1">
    <source>
        <dbReference type="ARBA" id="ARBA00009986"/>
    </source>
</evidence>
<dbReference type="FunFam" id="3.40.605.10:FF:000026">
    <property type="entry name" value="Aldehyde dehydrogenase, putative"/>
    <property type="match status" value="1"/>
</dbReference>
<keyword evidence="9" id="KW-1185">Reference proteome</keyword>
<dbReference type="GO" id="GO:0005829">
    <property type="term" value="C:cytosol"/>
    <property type="evidence" value="ECO:0007669"/>
    <property type="project" value="TreeGrafter"/>
</dbReference>
<dbReference type="Proteomes" id="UP000230709">
    <property type="component" value="Chromosome"/>
</dbReference>
<dbReference type="InterPro" id="IPR016161">
    <property type="entry name" value="Ald_DH/histidinol_DH"/>
</dbReference>
<keyword evidence="4" id="KW-0558">Oxidation</keyword>
<dbReference type="EC" id="1.2.1.16" evidence="8"/>
<evidence type="ECO:0000256" key="2">
    <source>
        <dbReference type="ARBA" id="ARBA00022958"/>
    </source>
</evidence>
<dbReference type="SUPFAM" id="SSF53720">
    <property type="entry name" value="ALDH-like"/>
    <property type="match status" value="1"/>
</dbReference>
<dbReference type="PROSITE" id="PS00687">
    <property type="entry name" value="ALDEHYDE_DEHYDR_GLU"/>
    <property type="match status" value="1"/>
</dbReference>
<keyword evidence="3 6" id="KW-0560">Oxidoreductase</keyword>
<dbReference type="PANTHER" id="PTHR43353:SF5">
    <property type="entry name" value="SUCCINATE-SEMIALDEHYDE DEHYDROGENASE, MITOCHONDRIAL"/>
    <property type="match status" value="1"/>
</dbReference>
<dbReference type="CDD" id="cd07103">
    <property type="entry name" value="ALDH_F5_SSADH_GabD"/>
    <property type="match status" value="1"/>
</dbReference>
<dbReference type="InterPro" id="IPR010102">
    <property type="entry name" value="Succ_semiAld_DH"/>
</dbReference>
<name>A0A2D2CXM4_METT3</name>
<dbReference type="InterPro" id="IPR016160">
    <property type="entry name" value="Ald_DH_CS_CYS"/>
</dbReference>
<dbReference type="PROSITE" id="PS00070">
    <property type="entry name" value="ALDEHYDE_DEHYDR_CYS"/>
    <property type="match status" value="1"/>
</dbReference>
<evidence type="ECO:0000256" key="3">
    <source>
        <dbReference type="ARBA" id="ARBA00023002"/>
    </source>
</evidence>
<evidence type="ECO:0000256" key="4">
    <source>
        <dbReference type="ARBA" id="ARBA00023097"/>
    </source>
</evidence>
<keyword evidence="2" id="KW-0630">Potassium</keyword>
<dbReference type="InterPro" id="IPR016162">
    <property type="entry name" value="Ald_DH_N"/>
</dbReference>
<evidence type="ECO:0000256" key="5">
    <source>
        <dbReference type="PROSITE-ProRule" id="PRU10007"/>
    </source>
</evidence>
<dbReference type="RefSeq" id="WP_003613406.1">
    <property type="nucleotide sequence ID" value="NZ_ADVE02000001.1"/>
</dbReference>
<dbReference type="Gene3D" id="3.40.309.10">
    <property type="entry name" value="Aldehyde Dehydrogenase, Chain A, domain 2"/>
    <property type="match status" value="1"/>
</dbReference>
<dbReference type="Pfam" id="PF00171">
    <property type="entry name" value="Aldedh"/>
    <property type="match status" value="1"/>
</dbReference>
<evidence type="ECO:0000256" key="6">
    <source>
        <dbReference type="RuleBase" id="RU003345"/>
    </source>
</evidence>
<dbReference type="FunFam" id="3.40.605.10:FF:000005">
    <property type="entry name" value="Succinate-semialdehyde dehydrogenase I"/>
    <property type="match status" value="1"/>
</dbReference>
<dbReference type="STRING" id="595536.GCA_000178815_03937"/>
<dbReference type="FunFam" id="3.40.309.10:FF:000004">
    <property type="entry name" value="Succinate-semialdehyde dehydrogenase I"/>
    <property type="match status" value="1"/>
</dbReference>
<feature type="domain" description="Aldehyde dehydrogenase" evidence="7">
    <location>
        <begin position="19"/>
        <end position="479"/>
    </location>
</feature>
<dbReference type="GO" id="GO:0009450">
    <property type="term" value="P:gamma-aminobutyric acid catabolic process"/>
    <property type="evidence" value="ECO:0007669"/>
    <property type="project" value="InterPro"/>
</dbReference>
<gene>
    <name evidence="8" type="primary">gabD</name>
    <name evidence="8" type="ORF">CQW49_06105</name>
</gene>
<evidence type="ECO:0000313" key="9">
    <source>
        <dbReference type="Proteomes" id="UP000230709"/>
    </source>
</evidence>
<dbReference type="GO" id="GO:0004777">
    <property type="term" value="F:succinate-semialdehyde dehydrogenase (NAD+) activity"/>
    <property type="evidence" value="ECO:0007669"/>
    <property type="project" value="TreeGrafter"/>
</dbReference>